<accession>A0AAE3DZ63</accession>
<keyword evidence="2" id="KW-1185">Reference proteome</keyword>
<evidence type="ECO:0000313" key="2">
    <source>
        <dbReference type="Proteomes" id="UP001198242"/>
    </source>
</evidence>
<gene>
    <name evidence="1" type="ORF">LKE05_10200</name>
</gene>
<organism evidence="1 2">
    <name type="scientific">Hominilimicola fabiformis</name>
    <dbReference type="NCBI Taxonomy" id="2885356"/>
    <lineage>
        <taxon>Bacteria</taxon>
        <taxon>Bacillati</taxon>
        <taxon>Bacillota</taxon>
        <taxon>Clostridia</taxon>
        <taxon>Eubacteriales</taxon>
        <taxon>Oscillospiraceae</taxon>
        <taxon>Hominilimicola</taxon>
    </lineage>
</organism>
<dbReference type="RefSeq" id="WP_308456769.1">
    <property type="nucleotide sequence ID" value="NZ_JAJEQM010000014.1"/>
</dbReference>
<sequence length="278" mass="33077">MKTIKETKLNTISSLTNTHMTKLLPQELSIYSKKEYQKCPHITKCSKSYGFVYLMICDTAQCKIGITQNLYQRLQQINRQLIPSKTKIMYLYASPLCMNTLDIEKNFKEYFKNYNISGNDSKHEWFDKAYIDLYLEYLNNSYFDFNFPSSQQIEKEIENIHKFANIIFSNYMENPVPSNNDYNQLLKEYINTTNKAAEQLNEIHDIFNYIFPKEYKDSIDYICEYNKISRLELLKLSLIMYINNFNRKLNLQTENNTVTKNIFDTLAMELCQEENKGE</sequence>
<comment type="caution">
    <text evidence="1">The sequence shown here is derived from an EMBL/GenBank/DDBJ whole genome shotgun (WGS) entry which is preliminary data.</text>
</comment>
<dbReference type="Pfam" id="PF13455">
    <property type="entry name" value="MUG113"/>
    <property type="match status" value="1"/>
</dbReference>
<dbReference type="Proteomes" id="UP001198242">
    <property type="component" value="Unassembled WGS sequence"/>
</dbReference>
<name>A0AAE3DZ63_9FIRM</name>
<dbReference type="EMBL" id="JAJEQM010000014">
    <property type="protein sequence ID" value="MCC2211156.1"/>
    <property type="molecule type" value="Genomic_DNA"/>
</dbReference>
<protein>
    <submittedName>
        <fullName evidence="1">GIY-YIG nuclease family protein</fullName>
    </submittedName>
</protein>
<evidence type="ECO:0000313" key="1">
    <source>
        <dbReference type="EMBL" id="MCC2211156.1"/>
    </source>
</evidence>
<proteinExistence type="predicted"/>
<reference evidence="1 2" key="1">
    <citation type="submission" date="2021-10" db="EMBL/GenBank/DDBJ databases">
        <title>Anaerobic single-cell dispensing facilitates the cultivation of human gut bacteria.</title>
        <authorList>
            <person name="Afrizal A."/>
        </authorList>
    </citation>
    <scope>NUCLEOTIDE SEQUENCE [LARGE SCALE GENOMIC DNA]</scope>
    <source>
        <strain evidence="1 2">CLA-AA-H232</strain>
    </source>
</reference>
<dbReference type="AlphaFoldDB" id="A0AAE3DZ63"/>